<keyword evidence="2" id="KW-1185">Reference proteome</keyword>
<reference evidence="1" key="1">
    <citation type="journal article" date="2022" name="Int. J. Syst. Evol. Microbiol.">
        <title>A novel species of lactic acid bacteria, Ligilactobacillus pabuli sp. nov., isolated from alfalfa silage.</title>
        <authorList>
            <person name="Tohno M."/>
            <person name="Tanizawa Y."/>
            <person name="Sawada H."/>
            <person name="Sakamoto M."/>
            <person name="Ohkuma M."/>
            <person name="Kobayashi H."/>
        </authorList>
    </citation>
    <scope>NUCLEOTIDE SEQUENCE</scope>
    <source>
        <strain evidence="1">AF129</strain>
    </source>
</reference>
<name>A0ABQ5JJI5_9LACO</name>
<evidence type="ECO:0000313" key="2">
    <source>
        <dbReference type="Proteomes" id="UP001055149"/>
    </source>
</evidence>
<sequence>MEKPNIIGLACVLVQRLRKSKEFNWNDLRVILLTTSEIIHEPSQIKLCGYININLHFVV</sequence>
<evidence type="ECO:0000313" key="1">
    <source>
        <dbReference type="EMBL" id="GKS81314.1"/>
    </source>
</evidence>
<accession>A0ABQ5JJI5</accession>
<gene>
    <name evidence="1" type="ORF">LPAF129_10000</name>
</gene>
<proteinExistence type="predicted"/>
<dbReference type="Proteomes" id="UP001055149">
    <property type="component" value="Unassembled WGS sequence"/>
</dbReference>
<protein>
    <submittedName>
        <fullName evidence="1">Uncharacterized protein</fullName>
    </submittedName>
</protein>
<organism evidence="1 2">
    <name type="scientific">Ligilactobacillus pabuli</name>
    <dbReference type="NCBI Taxonomy" id="2886039"/>
    <lineage>
        <taxon>Bacteria</taxon>
        <taxon>Bacillati</taxon>
        <taxon>Bacillota</taxon>
        <taxon>Bacilli</taxon>
        <taxon>Lactobacillales</taxon>
        <taxon>Lactobacillaceae</taxon>
        <taxon>Ligilactobacillus</taxon>
    </lineage>
</organism>
<comment type="caution">
    <text evidence="1">The sequence shown here is derived from an EMBL/GenBank/DDBJ whole genome shotgun (WGS) entry which is preliminary data.</text>
</comment>
<dbReference type="EMBL" id="BQXH01000007">
    <property type="protein sequence ID" value="GKS81314.1"/>
    <property type="molecule type" value="Genomic_DNA"/>
</dbReference>